<keyword evidence="2" id="KW-0472">Membrane</keyword>
<feature type="region of interest" description="Disordered" evidence="1">
    <location>
        <begin position="53"/>
        <end position="78"/>
    </location>
</feature>
<evidence type="ECO:0000256" key="2">
    <source>
        <dbReference type="SAM" id="Phobius"/>
    </source>
</evidence>
<dbReference type="EMBL" id="BIFR01000001">
    <property type="protein sequence ID" value="GCE12745.1"/>
    <property type="molecule type" value="Genomic_DNA"/>
</dbReference>
<feature type="compositionally biased region" description="Polar residues" evidence="1">
    <location>
        <begin position="53"/>
        <end position="70"/>
    </location>
</feature>
<keyword evidence="4" id="KW-1185">Reference proteome</keyword>
<dbReference type="Proteomes" id="UP000287352">
    <property type="component" value="Unassembled WGS sequence"/>
</dbReference>
<keyword evidence="2" id="KW-1133">Transmembrane helix</keyword>
<proteinExistence type="predicted"/>
<protein>
    <submittedName>
        <fullName evidence="3">Uncharacterized protein</fullName>
    </submittedName>
</protein>
<evidence type="ECO:0000313" key="3">
    <source>
        <dbReference type="EMBL" id="GCE12745.1"/>
    </source>
</evidence>
<comment type="caution">
    <text evidence="3">The sequence shown here is derived from an EMBL/GenBank/DDBJ whole genome shotgun (WGS) entry which is preliminary data.</text>
</comment>
<sequence length="134" mass="15436">MRRFSQHIHFYTLLVLIILLWSGSLFSLFIRQESLSTTVAPASYNDTIPTTPLSSITVSQPDRSYQNRGPSFTKPYPITPFPVTTSKKNSADWQARSTADLNPDHCSQHYRFVTYDAHDAELNRCHHHRHPIHT</sequence>
<feature type="transmembrane region" description="Helical" evidence="2">
    <location>
        <begin position="12"/>
        <end position="30"/>
    </location>
</feature>
<gene>
    <name evidence="3" type="ORF">KTT_26040</name>
</gene>
<name>A0A402A0Z0_9CHLR</name>
<dbReference type="AlphaFoldDB" id="A0A402A0Z0"/>
<organism evidence="3 4">
    <name type="scientific">Tengunoibacter tsumagoiensis</name>
    <dbReference type="NCBI Taxonomy" id="2014871"/>
    <lineage>
        <taxon>Bacteria</taxon>
        <taxon>Bacillati</taxon>
        <taxon>Chloroflexota</taxon>
        <taxon>Ktedonobacteria</taxon>
        <taxon>Ktedonobacterales</taxon>
        <taxon>Dictyobacteraceae</taxon>
        <taxon>Tengunoibacter</taxon>
    </lineage>
</organism>
<keyword evidence="2" id="KW-0812">Transmembrane</keyword>
<accession>A0A402A0Z0</accession>
<evidence type="ECO:0000313" key="4">
    <source>
        <dbReference type="Proteomes" id="UP000287352"/>
    </source>
</evidence>
<evidence type="ECO:0000256" key="1">
    <source>
        <dbReference type="SAM" id="MobiDB-lite"/>
    </source>
</evidence>
<dbReference type="RefSeq" id="WP_126580338.1">
    <property type="nucleotide sequence ID" value="NZ_BIFR01000001.1"/>
</dbReference>
<reference evidence="4" key="1">
    <citation type="submission" date="2018-12" db="EMBL/GenBank/DDBJ databases">
        <title>Tengunoibacter tsumagoiensis gen. nov., sp. nov., Dictyobacter kobayashii sp. nov., D. alpinus sp. nov., and D. joshuensis sp. nov. and description of Dictyobacteraceae fam. nov. within the order Ktedonobacterales isolated from Tengu-no-mugimeshi.</title>
        <authorList>
            <person name="Wang C.M."/>
            <person name="Zheng Y."/>
            <person name="Sakai Y."/>
            <person name="Toyoda A."/>
            <person name="Minakuchi Y."/>
            <person name="Abe K."/>
            <person name="Yokota A."/>
            <person name="Yabe S."/>
        </authorList>
    </citation>
    <scope>NUCLEOTIDE SEQUENCE [LARGE SCALE GENOMIC DNA]</scope>
    <source>
        <strain evidence="4">Uno3</strain>
    </source>
</reference>